<evidence type="ECO:0000256" key="1">
    <source>
        <dbReference type="SAM" id="MobiDB-lite"/>
    </source>
</evidence>
<feature type="compositionally biased region" description="Polar residues" evidence="1">
    <location>
        <begin position="103"/>
        <end position="113"/>
    </location>
</feature>
<feature type="region of interest" description="Disordered" evidence="1">
    <location>
        <begin position="48"/>
        <end position="113"/>
    </location>
</feature>
<feature type="region of interest" description="Disordered" evidence="1">
    <location>
        <begin position="221"/>
        <end position="290"/>
    </location>
</feature>
<reference evidence="2" key="1">
    <citation type="submission" date="2015-12" db="EMBL/GenBank/DDBJ databases">
        <title>De novo transcriptome assembly of four potential Pierce s Disease insect vectors from Arizona vineyards.</title>
        <authorList>
            <person name="Tassone E.E."/>
        </authorList>
    </citation>
    <scope>NUCLEOTIDE SEQUENCE</scope>
</reference>
<accession>A0A1B6E4A3</accession>
<sequence>MSISSDSEEFYDAEDLTPCRTLRRGRSSTSTLVSSKSDLDLRVLIRKEDESQEKPLSPIHISGGVVQSTSEPTGVERLHQGRRRFRELRQKMQTDEEEGGGNTSPPDSQTSSVEGVFANQDTGKISHPFRIIEHDALSLHSITSLGRVGRLLSSNNPEQSGLPAGLKDTNISSSLSDSTSTLRSQSELKEDIEEAASSNLPNIPIKTDTTVQLQEPDVIASTKANNNPNMNCVNTITDSSSGPVAPPRKKKKSKPLNPPSTLAITKDNIPSLSQQKQQEDKHVYSNSLPSPASTIESLTREFEHSLDIHSAIKGEYVVKPQDEVLYKAEGPSSEEVERIIKLKNDLLSNKSRTPSNG</sequence>
<feature type="non-terminal residue" evidence="2">
    <location>
        <position position="357"/>
    </location>
</feature>
<feature type="compositionally biased region" description="Polar residues" evidence="1">
    <location>
        <begin position="260"/>
        <end position="276"/>
    </location>
</feature>
<dbReference type="EMBL" id="GEDC01004553">
    <property type="protein sequence ID" value="JAS32745.1"/>
    <property type="molecule type" value="Transcribed_RNA"/>
</dbReference>
<evidence type="ECO:0000313" key="2">
    <source>
        <dbReference type="EMBL" id="JAS32745.1"/>
    </source>
</evidence>
<feature type="compositionally biased region" description="Polar residues" evidence="1">
    <location>
        <begin position="222"/>
        <end position="242"/>
    </location>
</feature>
<name>A0A1B6E4A3_9HEMI</name>
<dbReference type="AlphaFoldDB" id="A0A1B6E4A3"/>
<feature type="region of interest" description="Disordered" evidence="1">
    <location>
        <begin position="154"/>
        <end position="188"/>
    </location>
</feature>
<organism evidence="2">
    <name type="scientific">Clastoptera arizonana</name>
    <name type="common">Arizona spittle bug</name>
    <dbReference type="NCBI Taxonomy" id="38151"/>
    <lineage>
        <taxon>Eukaryota</taxon>
        <taxon>Metazoa</taxon>
        <taxon>Ecdysozoa</taxon>
        <taxon>Arthropoda</taxon>
        <taxon>Hexapoda</taxon>
        <taxon>Insecta</taxon>
        <taxon>Pterygota</taxon>
        <taxon>Neoptera</taxon>
        <taxon>Paraneoptera</taxon>
        <taxon>Hemiptera</taxon>
        <taxon>Auchenorrhyncha</taxon>
        <taxon>Cercopoidea</taxon>
        <taxon>Clastopteridae</taxon>
        <taxon>Clastoptera</taxon>
    </lineage>
</organism>
<protein>
    <submittedName>
        <fullName evidence="2">Uncharacterized protein</fullName>
    </submittedName>
</protein>
<feature type="compositionally biased region" description="Low complexity" evidence="1">
    <location>
        <begin position="172"/>
        <end position="185"/>
    </location>
</feature>
<proteinExistence type="predicted"/>
<gene>
    <name evidence="2" type="ORF">g.26509</name>
</gene>